<evidence type="ECO:0000313" key="5">
    <source>
        <dbReference type="Proteomes" id="UP001163046"/>
    </source>
</evidence>
<feature type="compositionally biased region" description="Basic residues" evidence="2">
    <location>
        <begin position="426"/>
        <end position="435"/>
    </location>
</feature>
<feature type="compositionally biased region" description="Low complexity" evidence="2">
    <location>
        <begin position="321"/>
        <end position="336"/>
    </location>
</feature>
<dbReference type="AlphaFoldDB" id="A0A9W9Z0G2"/>
<dbReference type="Proteomes" id="UP001163046">
    <property type="component" value="Unassembled WGS sequence"/>
</dbReference>
<feature type="domain" description="CCHC-type" evidence="3">
    <location>
        <begin position="159"/>
        <end position="174"/>
    </location>
</feature>
<evidence type="ECO:0000313" key="4">
    <source>
        <dbReference type="EMBL" id="KAJ7372871.1"/>
    </source>
</evidence>
<feature type="compositionally biased region" description="Acidic residues" evidence="2">
    <location>
        <begin position="388"/>
        <end position="397"/>
    </location>
</feature>
<reference evidence="4" key="1">
    <citation type="submission" date="2023-01" db="EMBL/GenBank/DDBJ databases">
        <title>Genome assembly of the deep-sea coral Lophelia pertusa.</title>
        <authorList>
            <person name="Herrera S."/>
            <person name="Cordes E."/>
        </authorList>
    </citation>
    <scope>NUCLEOTIDE SEQUENCE</scope>
    <source>
        <strain evidence="4">USNM1676648</strain>
        <tissue evidence="4">Polyp</tissue>
    </source>
</reference>
<feature type="domain" description="CCHC-type" evidence="3">
    <location>
        <begin position="177"/>
        <end position="191"/>
    </location>
</feature>
<keyword evidence="1" id="KW-0862">Zinc</keyword>
<keyword evidence="5" id="KW-1185">Reference proteome</keyword>
<evidence type="ECO:0000259" key="3">
    <source>
        <dbReference type="PROSITE" id="PS50158"/>
    </source>
</evidence>
<feature type="region of interest" description="Disordered" evidence="2">
    <location>
        <begin position="247"/>
        <end position="285"/>
    </location>
</feature>
<name>A0A9W9Z0G2_9CNID</name>
<dbReference type="OrthoDB" id="5989407at2759"/>
<dbReference type="SMART" id="SM00343">
    <property type="entry name" value="ZnF_C2HC"/>
    <property type="match status" value="2"/>
</dbReference>
<dbReference type="PROSITE" id="PS50158">
    <property type="entry name" value="ZF_CCHC"/>
    <property type="match status" value="2"/>
</dbReference>
<sequence>MVFKKTVNIQIGRKLSGKSRDEILAEVLNTFRTLNVVAVQQGFEVIRVTFADEVSAGRVLQCDNVKLFGVSCRIQDSGPPPTMIHLFNYPFEASDSCIKGYFNCFGEVKSIRCQKYLTNQSVFTGTRLISMVMKRAPNRTVTIDNIICRTWYKGQPIECNICGMEGHMSRSCPNKDKCRLCGQHGHFARACTTPWNRAPSVPAPVDPVATDEAVSEAQTSAETPVTARSSVIMEAVSGEPIEEEEIFQDASEHSDSIEEFTSSASDAPSQATPPTRAHEPPLAEEHPSVLVVSQSAPAVVSPLVETSGVAEGAIKEVIHQSPPVEETSSEIVSESPLVKENSTVVEEGSGGAAPAGVPAASENLEVSVPPGTLNPEFSIPDSVQSALDADDEAEESMESTSQSLKRKAPDAEGASASPKANPSGHSRAKPFKSKKFVGPGTHSGLPAAPTSRWR</sequence>
<dbReference type="EMBL" id="MU826834">
    <property type="protein sequence ID" value="KAJ7372871.1"/>
    <property type="molecule type" value="Genomic_DNA"/>
</dbReference>
<evidence type="ECO:0000256" key="1">
    <source>
        <dbReference type="PROSITE-ProRule" id="PRU00047"/>
    </source>
</evidence>
<feature type="compositionally biased region" description="Polar residues" evidence="2">
    <location>
        <begin position="259"/>
        <end position="273"/>
    </location>
</feature>
<dbReference type="Gene3D" id="4.10.60.10">
    <property type="entry name" value="Zinc finger, CCHC-type"/>
    <property type="match status" value="1"/>
</dbReference>
<dbReference type="InterPro" id="IPR001878">
    <property type="entry name" value="Znf_CCHC"/>
</dbReference>
<feature type="region of interest" description="Disordered" evidence="2">
    <location>
        <begin position="318"/>
        <end position="454"/>
    </location>
</feature>
<keyword evidence="1" id="KW-0479">Metal-binding</keyword>
<dbReference type="GO" id="GO:0003676">
    <property type="term" value="F:nucleic acid binding"/>
    <property type="evidence" value="ECO:0007669"/>
    <property type="project" value="InterPro"/>
</dbReference>
<dbReference type="InterPro" id="IPR036875">
    <property type="entry name" value="Znf_CCHC_sf"/>
</dbReference>
<dbReference type="SUPFAM" id="SSF57756">
    <property type="entry name" value="Retrovirus zinc finger-like domains"/>
    <property type="match status" value="1"/>
</dbReference>
<dbReference type="SUPFAM" id="SSF54928">
    <property type="entry name" value="RNA-binding domain, RBD"/>
    <property type="match status" value="1"/>
</dbReference>
<proteinExistence type="predicted"/>
<organism evidence="4 5">
    <name type="scientific">Desmophyllum pertusum</name>
    <dbReference type="NCBI Taxonomy" id="174260"/>
    <lineage>
        <taxon>Eukaryota</taxon>
        <taxon>Metazoa</taxon>
        <taxon>Cnidaria</taxon>
        <taxon>Anthozoa</taxon>
        <taxon>Hexacorallia</taxon>
        <taxon>Scleractinia</taxon>
        <taxon>Caryophylliina</taxon>
        <taxon>Caryophylliidae</taxon>
        <taxon>Desmophyllum</taxon>
    </lineage>
</organism>
<evidence type="ECO:0000256" key="2">
    <source>
        <dbReference type="SAM" id="MobiDB-lite"/>
    </source>
</evidence>
<accession>A0A9W9Z0G2</accession>
<protein>
    <recommendedName>
        <fullName evidence="3">CCHC-type domain-containing protein</fullName>
    </recommendedName>
</protein>
<dbReference type="InterPro" id="IPR035979">
    <property type="entry name" value="RBD_domain_sf"/>
</dbReference>
<feature type="compositionally biased region" description="Basic and acidic residues" evidence="2">
    <location>
        <begin position="276"/>
        <end position="285"/>
    </location>
</feature>
<dbReference type="GO" id="GO:0008270">
    <property type="term" value="F:zinc ion binding"/>
    <property type="evidence" value="ECO:0007669"/>
    <property type="project" value="UniProtKB-KW"/>
</dbReference>
<keyword evidence="1" id="KW-0863">Zinc-finger</keyword>
<comment type="caution">
    <text evidence="4">The sequence shown here is derived from an EMBL/GenBank/DDBJ whole genome shotgun (WGS) entry which is preliminary data.</text>
</comment>
<dbReference type="Pfam" id="PF00098">
    <property type="entry name" value="zf-CCHC"/>
    <property type="match status" value="2"/>
</dbReference>
<gene>
    <name evidence="4" type="ORF">OS493_016797</name>
</gene>